<feature type="transmembrane region" description="Helical" evidence="6">
    <location>
        <begin position="142"/>
        <end position="164"/>
    </location>
</feature>
<evidence type="ECO:0000256" key="3">
    <source>
        <dbReference type="ARBA" id="ARBA00022692"/>
    </source>
</evidence>
<dbReference type="PANTHER" id="PTHR43124">
    <property type="entry name" value="PURINE EFFLUX PUMP PBUE"/>
    <property type="match status" value="1"/>
</dbReference>
<keyword evidence="9" id="KW-1185">Reference proteome</keyword>
<comment type="subcellular location">
    <subcellularLocation>
        <location evidence="1">Cell membrane</location>
        <topology evidence="1">Multi-pass membrane protein</topology>
    </subcellularLocation>
</comment>
<proteinExistence type="predicted"/>
<geneLocation type="plasmid" evidence="9">
    <name>pPD1222</name>
</geneLocation>
<dbReference type="EMBL" id="CP000491">
    <property type="protein sequence ID" value="ABL72694.1"/>
    <property type="molecule type" value="Genomic_DNA"/>
</dbReference>
<dbReference type="eggNOG" id="COG2814">
    <property type="taxonomic scope" value="Bacteria"/>
</dbReference>
<feature type="transmembrane region" description="Helical" evidence="6">
    <location>
        <begin position="80"/>
        <end position="98"/>
    </location>
</feature>
<dbReference type="InterPro" id="IPR011701">
    <property type="entry name" value="MFS"/>
</dbReference>
<reference evidence="9" key="1">
    <citation type="submission" date="2006-12" db="EMBL/GenBank/DDBJ databases">
        <title>Complete sequence of plasmid 1 of Paracoccus denitrificans PD1222.</title>
        <authorList>
            <person name="Copeland A."/>
            <person name="Lucas S."/>
            <person name="Lapidus A."/>
            <person name="Barry K."/>
            <person name="Detter J.C."/>
            <person name="Glavina del Rio T."/>
            <person name="Hammon N."/>
            <person name="Israni S."/>
            <person name="Dalin E."/>
            <person name="Tice H."/>
            <person name="Pitluck S."/>
            <person name="Munk A.C."/>
            <person name="Brettin T."/>
            <person name="Bruce D."/>
            <person name="Han C."/>
            <person name="Tapia R."/>
            <person name="Gilna P."/>
            <person name="Schmutz J."/>
            <person name="Larimer F."/>
            <person name="Land M."/>
            <person name="Hauser L."/>
            <person name="Kyrpides N."/>
            <person name="Lykidis A."/>
            <person name="Spiro S."/>
            <person name="Richardson D.J."/>
            <person name="Moir J.W.B."/>
            <person name="Ferguson S.J."/>
            <person name="van Spanning R.J.M."/>
            <person name="Richardson P."/>
        </authorList>
    </citation>
    <scope>NUCLEOTIDE SEQUENCE [LARGE SCALE GENOMIC DNA]</scope>
    <source>
        <strain evidence="9">Pd 1222</strain>
        <plasmid evidence="9">pPD1222</plasmid>
    </source>
</reference>
<dbReference type="InterPro" id="IPR020846">
    <property type="entry name" value="MFS_dom"/>
</dbReference>
<dbReference type="Proteomes" id="UP000000361">
    <property type="component" value="Chromosome 1"/>
</dbReference>
<evidence type="ECO:0000256" key="6">
    <source>
        <dbReference type="SAM" id="Phobius"/>
    </source>
</evidence>
<dbReference type="InterPro" id="IPR036259">
    <property type="entry name" value="MFS_trans_sf"/>
</dbReference>
<feature type="transmembrane region" description="Helical" evidence="6">
    <location>
        <begin position="404"/>
        <end position="425"/>
    </location>
</feature>
<organism evidence="8 9">
    <name type="scientific">Paracoccus denitrificans (strain Pd 1222)</name>
    <dbReference type="NCBI Taxonomy" id="318586"/>
    <lineage>
        <taxon>Bacteria</taxon>
        <taxon>Pseudomonadati</taxon>
        <taxon>Pseudomonadota</taxon>
        <taxon>Alphaproteobacteria</taxon>
        <taxon>Rhodobacterales</taxon>
        <taxon>Paracoccaceae</taxon>
        <taxon>Paracoccus</taxon>
    </lineage>
</organism>
<dbReference type="PANTHER" id="PTHR43124:SF3">
    <property type="entry name" value="CHLORAMPHENICOL EFFLUX PUMP RV0191"/>
    <property type="match status" value="1"/>
</dbReference>
<dbReference type="SUPFAM" id="SSF103473">
    <property type="entry name" value="MFS general substrate transporter"/>
    <property type="match status" value="1"/>
</dbReference>
<dbReference type="GeneID" id="93454657"/>
<dbReference type="KEGG" id="pde:Pden_4631"/>
<keyword evidence="2" id="KW-1003">Cell membrane</keyword>
<evidence type="ECO:0000313" key="8">
    <source>
        <dbReference type="EMBL" id="ABL72694.1"/>
    </source>
</evidence>
<dbReference type="GO" id="GO:0005886">
    <property type="term" value="C:plasma membrane"/>
    <property type="evidence" value="ECO:0007669"/>
    <property type="project" value="UniProtKB-SubCell"/>
</dbReference>
<dbReference type="RefSeq" id="WP_011750853.1">
    <property type="nucleotide sequence ID" value="NC_008688.1"/>
</dbReference>
<feature type="transmembrane region" description="Helical" evidence="6">
    <location>
        <begin position="51"/>
        <end position="73"/>
    </location>
</feature>
<evidence type="ECO:0000256" key="1">
    <source>
        <dbReference type="ARBA" id="ARBA00004651"/>
    </source>
</evidence>
<feature type="domain" description="Major facilitator superfamily (MFS) profile" evidence="7">
    <location>
        <begin position="14"/>
        <end position="429"/>
    </location>
</feature>
<sequence length="460" mass="48668">MDTENKQHARAWLAAVVLAMAAMIAMADKTLPMLLMEPIKHAMALTDVQIGILTGFTFAIAMAVAALPLAWLADRYDRTLLLAIAITVWCLLTIASGFATNFTALFLCRLGVGLGEAALMPAALSLIADLFPLRRVARASGLFFFGVTFGGVVAMVGGGAVYGYLHAAALEGTLPLASDDAWRWTTIAFGAAGLVVAALVATVLPEPRRRNPAMAAASIGMPEAAGFREYLTATLPFIVLLVTCLGMSAIFTVGFNGWLAPFFTRTYGWSIERTGSTLGTILLVAGLLSPFIGVFFNRIVRRWMDREAPLAAISLMLLVTLPFVIGGPLMKDGLWAAAAVGIVIAISGGCSIVMSVIYVSIAPSHLRARITAVLLLVLGLISGVGTVVYAGFTDIVLGDPARIHLTMSLLSGLLILFTAITSFFVDRRYPAVVAMAKQAELRHLESGAADPRGHELSATN</sequence>
<dbReference type="PROSITE" id="PS50850">
    <property type="entry name" value="MFS"/>
    <property type="match status" value="1"/>
</dbReference>
<keyword evidence="8" id="KW-0614">Plasmid</keyword>
<dbReference type="Pfam" id="PF07690">
    <property type="entry name" value="MFS_1"/>
    <property type="match status" value="1"/>
</dbReference>
<feature type="transmembrane region" description="Helical" evidence="6">
    <location>
        <begin position="237"/>
        <end position="258"/>
    </location>
</feature>
<evidence type="ECO:0000313" key="9">
    <source>
        <dbReference type="Proteomes" id="UP000000361"/>
    </source>
</evidence>
<feature type="transmembrane region" description="Helical" evidence="6">
    <location>
        <begin position="104"/>
        <end position="130"/>
    </location>
</feature>
<dbReference type="AlphaFoldDB" id="A1BB00"/>
<gene>
    <name evidence="8" type="ordered locus">Pden_4631</name>
</gene>
<evidence type="ECO:0000256" key="2">
    <source>
        <dbReference type="ARBA" id="ARBA00022475"/>
    </source>
</evidence>
<protein>
    <submittedName>
        <fullName evidence="8">Major facilitator superfamily MFS_1</fullName>
    </submittedName>
</protein>
<name>A1BB00_PARDP</name>
<dbReference type="InterPro" id="IPR050189">
    <property type="entry name" value="MFS_Efflux_Transporters"/>
</dbReference>
<dbReference type="GO" id="GO:0022857">
    <property type="term" value="F:transmembrane transporter activity"/>
    <property type="evidence" value="ECO:0007669"/>
    <property type="project" value="InterPro"/>
</dbReference>
<dbReference type="OrthoDB" id="7473300at2"/>
<dbReference type="EnsemblBacteria" id="ABL72694">
    <property type="protein sequence ID" value="ABL72694"/>
    <property type="gene ID" value="Pden_4631"/>
</dbReference>
<evidence type="ECO:0000259" key="7">
    <source>
        <dbReference type="PROSITE" id="PS50850"/>
    </source>
</evidence>
<keyword evidence="3 6" id="KW-0812">Transmembrane</keyword>
<feature type="transmembrane region" description="Helical" evidence="6">
    <location>
        <begin position="373"/>
        <end position="392"/>
    </location>
</feature>
<accession>A1BB00</accession>
<feature type="transmembrane region" description="Helical" evidence="6">
    <location>
        <begin position="184"/>
        <end position="204"/>
    </location>
</feature>
<keyword evidence="4 6" id="KW-1133">Transmembrane helix</keyword>
<feature type="transmembrane region" description="Helical" evidence="6">
    <location>
        <begin position="308"/>
        <end position="329"/>
    </location>
</feature>
<keyword evidence="5 6" id="KW-0472">Membrane</keyword>
<dbReference type="HOGENOM" id="CLU_001265_5_12_5"/>
<evidence type="ECO:0000256" key="5">
    <source>
        <dbReference type="ARBA" id="ARBA00023136"/>
    </source>
</evidence>
<evidence type="ECO:0000256" key="4">
    <source>
        <dbReference type="ARBA" id="ARBA00022989"/>
    </source>
</evidence>
<feature type="transmembrane region" description="Helical" evidence="6">
    <location>
        <begin position="335"/>
        <end position="361"/>
    </location>
</feature>
<dbReference type="Gene3D" id="1.20.1250.20">
    <property type="entry name" value="MFS general substrate transporter like domains"/>
    <property type="match status" value="1"/>
</dbReference>
<feature type="transmembrane region" description="Helical" evidence="6">
    <location>
        <begin position="278"/>
        <end position="296"/>
    </location>
</feature>